<dbReference type="Gene3D" id="2.40.10.480">
    <property type="match status" value="1"/>
</dbReference>
<evidence type="ECO:0000313" key="3">
    <source>
        <dbReference type="EMBL" id="ELY64031.1"/>
    </source>
</evidence>
<comment type="caution">
    <text evidence="3">The sequence shown here is derived from an EMBL/GenBank/DDBJ whole genome shotgun (WGS) entry which is preliminary data.</text>
</comment>
<feature type="domain" description="Pyrrolo-quinoline quinone repeat" evidence="2">
    <location>
        <begin position="285"/>
        <end position="358"/>
    </location>
</feature>
<dbReference type="InterPro" id="IPR011047">
    <property type="entry name" value="Quinoprotein_ADH-like_sf"/>
</dbReference>
<evidence type="ECO:0000313" key="4">
    <source>
        <dbReference type="Proteomes" id="UP000011531"/>
    </source>
</evidence>
<dbReference type="InterPro" id="IPR002372">
    <property type="entry name" value="PQQ_rpt_dom"/>
</dbReference>
<dbReference type="PATRIC" id="fig|1227498.3.peg.1213"/>
<feature type="domain" description="Pyrrolo-quinoline quinone repeat" evidence="2">
    <location>
        <begin position="94"/>
        <end position="186"/>
    </location>
</feature>
<dbReference type="EMBL" id="AOIA01000034">
    <property type="protein sequence ID" value="ELY64031.1"/>
    <property type="molecule type" value="Genomic_DNA"/>
</dbReference>
<sequence>MSDWTQFKRDPQRSGVRRDLEDPARVAESWTVELDAVAGSPVLGRDAVVVGTERGNLYAFDRETARRRWVFETGGGIDATPIVTAERVYAATDAGTVRAIDPGTGDPIWRTDLPAPLESALAFADGRLYAGHAAGLSALEGETGERVWTHETDAPVVGAPAVAPDRRRVYIGTADERVRCLEDGDGAPEEVWTAPTDGVVAAPPTIADGRVYVADDAGTLLALDTETGQPWFSYDIGTAFTTSATVLPEEGTTFVGADDGYLHVTDTRFGRRKVRGWLFSRKGVELDGEVRSSPVVAGDTVCVADATGSVYGVSATDYDLRWHVDVGAPVAGTPAVASNHLYVPAEGRLVRLAWTTDGSR</sequence>
<dbReference type="InterPro" id="IPR015943">
    <property type="entry name" value="WD40/YVTN_repeat-like_dom_sf"/>
</dbReference>
<dbReference type="Pfam" id="PF13360">
    <property type="entry name" value="PQQ_2"/>
    <property type="match status" value="2"/>
</dbReference>
<reference evidence="3 4" key="1">
    <citation type="journal article" date="2014" name="PLoS Genet.">
        <title>Phylogenetically driven sequencing of extremely halophilic archaea reveals strategies for static and dynamic osmo-response.</title>
        <authorList>
            <person name="Becker E.A."/>
            <person name="Seitzer P.M."/>
            <person name="Tritt A."/>
            <person name="Larsen D."/>
            <person name="Krusor M."/>
            <person name="Yao A.I."/>
            <person name="Wu D."/>
            <person name="Madern D."/>
            <person name="Eisen J.A."/>
            <person name="Darling A.E."/>
            <person name="Facciotti M.T."/>
        </authorList>
    </citation>
    <scope>NUCLEOTIDE SEQUENCE [LARGE SCALE GENOMIC DNA]</scope>
    <source>
        <strain evidence="3 4">DSM 18795</strain>
    </source>
</reference>
<dbReference type="PANTHER" id="PTHR34512">
    <property type="entry name" value="CELL SURFACE PROTEIN"/>
    <property type="match status" value="1"/>
</dbReference>
<evidence type="ECO:0000256" key="1">
    <source>
        <dbReference type="SAM" id="MobiDB-lite"/>
    </source>
</evidence>
<dbReference type="Proteomes" id="UP000011531">
    <property type="component" value="Unassembled WGS sequence"/>
</dbReference>
<dbReference type="SMART" id="SM00564">
    <property type="entry name" value="PQQ"/>
    <property type="match status" value="7"/>
</dbReference>
<dbReference type="STRING" id="1227498.C492_05907"/>
<dbReference type="AlphaFoldDB" id="L9XRL0"/>
<accession>L9XRL0</accession>
<keyword evidence="4" id="KW-1185">Reference proteome</keyword>
<evidence type="ECO:0000259" key="2">
    <source>
        <dbReference type="Pfam" id="PF13360"/>
    </source>
</evidence>
<dbReference type="RefSeq" id="WP_008421349.1">
    <property type="nucleotide sequence ID" value="NZ_AOIA01000034.1"/>
</dbReference>
<proteinExistence type="predicted"/>
<protein>
    <submittedName>
        <fullName evidence="3">Pyrrolo-quinoline quinone repeat-containing protein</fullName>
    </submittedName>
</protein>
<dbReference type="SUPFAM" id="SSF50998">
    <property type="entry name" value="Quinoprotein alcohol dehydrogenase-like"/>
    <property type="match status" value="2"/>
</dbReference>
<dbReference type="Gene3D" id="2.130.10.10">
    <property type="entry name" value="YVTN repeat-like/Quinoprotein amine dehydrogenase"/>
    <property type="match status" value="1"/>
</dbReference>
<name>L9XRL0_9EURY</name>
<organism evidence="3 4">
    <name type="scientific">Natronococcus jeotgali DSM 18795</name>
    <dbReference type="NCBI Taxonomy" id="1227498"/>
    <lineage>
        <taxon>Archaea</taxon>
        <taxon>Methanobacteriati</taxon>
        <taxon>Methanobacteriota</taxon>
        <taxon>Stenosarchaea group</taxon>
        <taxon>Halobacteria</taxon>
        <taxon>Halobacteriales</taxon>
        <taxon>Natrialbaceae</taxon>
        <taxon>Natronococcus</taxon>
    </lineage>
</organism>
<dbReference type="OrthoDB" id="145878at2157"/>
<dbReference type="PANTHER" id="PTHR34512:SF30">
    <property type="entry name" value="OUTER MEMBRANE PROTEIN ASSEMBLY FACTOR BAMB"/>
    <property type="match status" value="1"/>
</dbReference>
<dbReference type="Gene3D" id="2.140.10.10">
    <property type="entry name" value="Quinoprotein alcohol dehydrogenase-like superfamily"/>
    <property type="match status" value="1"/>
</dbReference>
<dbReference type="InterPro" id="IPR018391">
    <property type="entry name" value="PQQ_b-propeller_rpt"/>
</dbReference>
<gene>
    <name evidence="3" type="ORF">C492_05907</name>
</gene>
<feature type="region of interest" description="Disordered" evidence="1">
    <location>
        <begin position="1"/>
        <end position="22"/>
    </location>
</feature>